<dbReference type="GO" id="GO:0030163">
    <property type="term" value="P:protein catabolic process"/>
    <property type="evidence" value="ECO:0007669"/>
    <property type="project" value="TreeGrafter"/>
</dbReference>
<keyword evidence="2" id="KW-0378">Hydrolase</keyword>
<dbReference type="InterPro" id="IPR003010">
    <property type="entry name" value="C-N_Hydrolase"/>
</dbReference>
<evidence type="ECO:0000313" key="3">
    <source>
        <dbReference type="Proteomes" id="UP000193944"/>
    </source>
</evidence>
<dbReference type="PANTHER" id="PTHR11750:SF26">
    <property type="entry name" value="PROTEIN N-TERMINAL AMIDASE"/>
    <property type="match status" value="1"/>
</dbReference>
<accession>A0A1Y1XK94</accession>
<evidence type="ECO:0000313" key="2">
    <source>
        <dbReference type="EMBL" id="ORX85876.1"/>
    </source>
</evidence>
<dbReference type="PANTHER" id="PTHR11750">
    <property type="entry name" value="PROTEIN N-TERMINAL AMIDASE"/>
    <property type="match status" value="1"/>
</dbReference>
<dbReference type="GO" id="GO:0008418">
    <property type="term" value="F:protein-N-terminal asparagine amidohydrolase activity"/>
    <property type="evidence" value="ECO:0007669"/>
    <property type="project" value="InterPro"/>
</dbReference>
<protein>
    <submittedName>
        <fullName evidence="2">Carbon-nitrogen hydrolase</fullName>
    </submittedName>
</protein>
<dbReference type="PROSITE" id="PS50263">
    <property type="entry name" value="CN_HYDROLASE"/>
    <property type="match status" value="1"/>
</dbReference>
<dbReference type="InterPro" id="IPR036526">
    <property type="entry name" value="C-N_Hydrolase_sf"/>
</dbReference>
<dbReference type="EMBL" id="MCFG01000029">
    <property type="protein sequence ID" value="ORX85876.1"/>
    <property type="molecule type" value="Genomic_DNA"/>
</dbReference>
<organism evidence="2 3">
    <name type="scientific">Anaeromyces robustus</name>
    <dbReference type="NCBI Taxonomy" id="1754192"/>
    <lineage>
        <taxon>Eukaryota</taxon>
        <taxon>Fungi</taxon>
        <taxon>Fungi incertae sedis</taxon>
        <taxon>Chytridiomycota</taxon>
        <taxon>Chytridiomycota incertae sedis</taxon>
        <taxon>Neocallimastigomycetes</taxon>
        <taxon>Neocallimastigales</taxon>
        <taxon>Neocallimastigaceae</taxon>
        <taxon>Anaeromyces</taxon>
    </lineage>
</organism>
<feature type="domain" description="CN hydrolase" evidence="1">
    <location>
        <begin position="1"/>
        <end position="270"/>
    </location>
</feature>
<sequence>MKIGIVQFAPIPRNREKNIEIAEHLTERLKEGDVDYIIFPEMIFTGYMFESKEEVKDFVEDGETGVTVTWAKNFAKRINTFVQIGYPQVKIENGKELYYNSICIVNPKGEVKNYQKSFLYSQDEKWAEEGKGFQTFNFPELGVYNKVGPGICMDINPYRFEADFEEFEFANFHLEKGTTFIPCSMAWLSSGSENDLINYWLTRFSPLILKKNTEDYQPIVIAISNRSGTEKDTKFAGGSCVLKIEGFKNLSLLGILKETQEGMIVVDTEE</sequence>
<dbReference type="Gene3D" id="3.60.110.10">
    <property type="entry name" value="Carbon-nitrogen hydrolase"/>
    <property type="match status" value="1"/>
</dbReference>
<evidence type="ECO:0000259" key="1">
    <source>
        <dbReference type="PROSITE" id="PS50263"/>
    </source>
</evidence>
<dbReference type="STRING" id="1754192.A0A1Y1XK94"/>
<keyword evidence="3" id="KW-1185">Reference proteome</keyword>
<name>A0A1Y1XK94_9FUNG</name>
<reference evidence="2 3" key="1">
    <citation type="submission" date="2016-08" db="EMBL/GenBank/DDBJ databases">
        <title>A Parts List for Fungal Cellulosomes Revealed by Comparative Genomics.</title>
        <authorList>
            <consortium name="DOE Joint Genome Institute"/>
            <person name="Haitjema C.H."/>
            <person name="Gilmore S.P."/>
            <person name="Henske J.K."/>
            <person name="Solomon K.V."/>
            <person name="De Groot R."/>
            <person name="Kuo A."/>
            <person name="Mondo S.J."/>
            <person name="Salamov A.A."/>
            <person name="Labutti K."/>
            <person name="Zhao Z."/>
            <person name="Chiniquy J."/>
            <person name="Barry K."/>
            <person name="Brewer H.M."/>
            <person name="Purvine S.O."/>
            <person name="Wright A.T."/>
            <person name="Boxma B."/>
            <person name="Van Alen T."/>
            <person name="Hackstein J.H."/>
            <person name="Baker S.E."/>
            <person name="Grigoriev I.V."/>
            <person name="O'Malley M.A."/>
        </authorList>
    </citation>
    <scope>NUCLEOTIDE SEQUENCE [LARGE SCALE GENOMIC DNA]</scope>
    <source>
        <strain evidence="2 3">S4</strain>
    </source>
</reference>
<gene>
    <name evidence="2" type="ORF">BCR32DRAFT_290442</name>
</gene>
<dbReference type="SUPFAM" id="SSF56317">
    <property type="entry name" value="Carbon-nitrogen hydrolase"/>
    <property type="match status" value="1"/>
</dbReference>
<dbReference type="GO" id="GO:0070773">
    <property type="term" value="F:protein-N-terminal glutamine amidohydrolase activity"/>
    <property type="evidence" value="ECO:0007669"/>
    <property type="project" value="InterPro"/>
</dbReference>
<comment type="caution">
    <text evidence="2">The sequence shown here is derived from an EMBL/GenBank/DDBJ whole genome shotgun (WGS) entry which is preliminary data.</text>
</comment>
<dbReference type="AlphaFoldDB" id="A0A1Y1XK94"/>
<proteinExistence type="predicted"/>
<dbReference type="Pfam" id="PF00795">
    <property type="entry name" value="CN_hydrolase"/>
    <property type="match status" value="1"/>
</dbReference>
<dbReference type="Proteomes" id="UP000193944">
    <property type="component" value="Unassembled WGS sequence"/>
</dbReference>
<dbReference type="OrthoDB" id="201515at2759"/>
<dbReference type="InterPro" id="IPR039703">
    <property type="entry name" value="Nta1"/>
</dbReference>
<reference evidence="2 3" key="2">
    <citation type="submission" date="2016-08" db="EMBL/GenBank/DDBJ databases">
        <title>Pervasive Adenine N6-methylation of Active Genes in Fungi.</title>
        <authorList>
            <consortium name="DOE Joint Genome Institute"/>
            <person name="Mondo S.J."/>
            <person name="Dannebaum R.O."/>
            <person name="Kuo R.C."/>
            <person name="Labutti K."/>
            <person name="Haridas S."/>
            <person name="Kuo A."/>
            <person name="Salamov A."/>
            <person name="Ahrendt S.R."/>
            <person name="Lipzen A."/>
            <person name="Sullivan W."/>
            <person name="Andreopoulos W.B."/>
            <person name="Clum A."/>
            <person name="Lindquist E."/>
            <person name="Daum C."/>
            <person name="Ramamoorthy G.K."/>
            <person name="Gryganskyi A."/>
            <person name="Culley D."/>
            <person name="Magnuson J.K."/>
            <person name="James T.Y."/>
            <person name="O'Malley M.A."/>
            <person name="Stajich J.E."/>
            <person name="Spatafora J.W."/>
            <person name="Visel A."/>
            <person name="Grigoriev I.V."/>
        </authorList>
    </citation>
    <scope>NUCLEOTIDE SEQUENCE [LARGE SCALE GENOMIC DNA]</scope>
    <source>
        <strain evidence="2 3">S4</strain>
    </source>
</reference>